<organism evidence="2 3">
    <name type="scientific">Ciona savignyi</name>
    <name type="common">Pacific transparent sea squirt</name>
    <dbReference type="NCBI Taxonomy" id="51511"/>
    <lineage>
        <taxon>Eukaryota</taxon>
        <taxon>Metazoa</taxon>
        <taxon>Chordata</taxon>
        <taxon>Tunicata</taxon>
        <taxon>Ascidiacea</taxon>
        <taxon>Phlebobranchia</taxon>
        <taxon>Cionidae</taxon>
        <taxon>Ciona</taxon>
    </lineage>
</organism>
<dbReference type="GeneTree" id="ENSGT00530000068272"/>
<feature type="compositionally biased region" description="Basic and acidic residues" evidence="1">
    <location>
        <begin position="201"/>
        <end position="211"/>
    </location>
</feature>
<dbReference type="OMA" id="KFVEYDG"/>
<evidence type="ECO:0000313" key="3">
    <source>
        <dbReference type="Proteomes" id="UP000007875"/>
    </source>
</evidence>
<name>H2YGP4_CIOSA</name>
<evidence type="ECO:0000256" key="1">
    <source>
        <dbReference type="SAM" id="MobiDB-lite"/>
    </source>
</evidence>
<feature type="compositionally biased region" description="Basic and acidic residues" evidence="1">
    <location>
        <begin position="108"/>
        <end position="126"/>
    </location>
</feature>
<dbReference type="InParanoid" id="H2YGP4"/>
<feature type="compositionally biased region" description="Basic and acidic residues" evidence="1">
    <location>
        <begin position="75"/>
        <end position="89"/>
    </location>
</feature>
<dbReference type="HOGENOM" id="CLU_1307326_0_0_1"/>
<dbReference type="Proteomes" id="UP000007875">
    <property type="component" value="Unassembled WGS sequence"/>
</dbReference>
<feature type="region of interest" description="Disordered" evidence="1">
    <location>
        <begin position="1"/>
        <end position="211"/>
    </location>
</feature>
<sequence length="211" mass="23433">MLSVEAKQRLSNLITPAFAVKPHKSKSTAHGVDKGKVTSQRRRKDKSNSEKLVEYDGTAPPPTGDELVKINLPKSRWEESDEDNKRDDNASGDVGNKTRKIRIKRKPHHDEQVKSVDEFESSKSSDARMVITLSKQDENIKTRKVSIAGNKDSSAGGDDDRSQDKSMKSSTVSSRDAQDCYPDQDALDLEPLSGFSNTESLSDKADKKKKK</sequence>
<feature type="compositionally biased region" description="Basic residues" evidence="1">
    <location>
        <begin position="97"/>
        <end position="107"/>
    </location>
</feature>
<reference evidence="2" key="3">
    <citation type="submission" date="2025-09" db="UniProtKB">
        <authorList>
            <consortium name="Ensembl"/>
        </authorList>
    </citation>
    <scope>IDENTIFICATION</scope>
</reference>
<protein>
    <submittedName>
        <fullName evidence="2">Uncharacterized protein</fullName>
    </submittedName>
</protein>
<reference evidence="2" key="2">
    <citation type="submission" date="2025-08" db="UniProtKB">
        <authorList>
            <consortium name="Ensembl"/>
        </authorList>
    </citation>
    <scope>IDENTIFICATION</scope>
</reference>
<feature type="compositionally biased region" description="Basic and acidic residues" evidence="1">
    <location>
        <begin position="158"/>
        <end position="167"/>
    </location>
</feature>
<reference evidence="3" key="1">
    <citation type="submission" date="2003-08" db="EMBL/GenBank/DDBJ databases">
        <authorList>
            <person name="Birren B."/>
            <person name="Nusbaum C."/>
            <person name="Abebe A."/>
            <person name="Abouelleil A."/>
            <person name="Adekoya E."/>
            <person name="Ait-zahra M."/>
            <person name="Allen N."/>
            <person name="Allen T."/>
            <person name="An P."/>
            <person name="Anderson M."/>
            <person name="Anderson S."/>
            <person name="Arachchi H."/>
            <person name="Armbruster J."/>
            <person name="Bachantsang P."/>
            <person name="Baldwin J."/>
            <person name="Barry A."/>
            <person name="Bayul T."/>
            <person name="Blitshsteyn B."/>
            <person name="Bloom T."/>
            <person name="Blye J."/>
            <person name="Boguslavskiy L."/>
            <person name="Borowsky M."/>
            <person name="Boukhgalter B."/>
            <person name="Brunache A."/>
            <person name="Butler J."/>
            <person name="Calixte N."/>
            <person name="Calvo S."/>
            <person name="Camarata J."/>
            <person name="Campo K."/>
            <person name="Chang J."/>
            <person name="Cheshatsang Y."/>
            <person name="Citroen M."/>
            <person name="Collymore A."/>
            <person name="Considine T."/>
            <person name="Cook A."/>
            <person name="Cooke P."/>
            <person name="Corum B."/>
            <person name="Cuomo C."/>
            <person name="David R."/>
            <person name="Dawoe T."/>
            <person name="Degray S."/>
            <person name="Dodge S."/>
            <person name="Dooley K."/>
            <person name="Dorje P."/>
            <person name="Dorjee K."/>
            <person name="Dorris L."/>
            <person name="Duffey N."/>
            <person name="Dupes A."/>
            <person name="Elkins T."/>
            <person name="Engels R."/>
            <person name="Erickson J."/>
            <person name="Farina A."/>
            <person name="Faro S."/>
            <person name="Ferreira P."/>
            <person name="Fischer H."/>
            <person name="Fitzgerald M."/>
            <person name="Foley K."/>
            <person name="Gage D."/>
            <person name="Galagan J."/>
            <person name="Gearin G."/>
            <person name="Gnerre S."/>
            <person name="Gnirke A."/>
            <person name="Goyette A."/>
            <person name="Graham J."/>
            <person name="Grandbois E."/>
            <person name="Gyaltsen K."/>
            <person name="Hafez N."/>
            <person name="Hagopian D."/>
            <person name="Hagos B."/>
            <person name="Hall J."/>
            <person name="Hatcher B."/>
            <person name="Heller A."/>
            <person name="Higgins H."/>
            <person name="Honan T."/>
            <person name="Horn A."/>
            <person name="Houde N."/>
            <person name="Hughes L."/>
            <person name="Hulme W."/>
            <person name="Husby E."/>
            <person name="Iliev I."/>
            <person name="Jaffe D."/>
            <person name="Jones C."/>
            <person name="Kamal M."/>
            <person name="Kamat A."/>
            <person name="Kamvysselis M."/>
            <person name="Karlsson E."/>
            <person name="Kells C."/>
            <person name="Kieu A."/>
            <person name="Kisner P."/>
            <person name="Kodira C."/>
            <person name="Kulbokas E."/>
            <person name="Labutti K."/>
            <person name="Lama D."/>
            <person name="Landers T."/>
            <person name="Leger J."/>
            <person name="Levine S."/>
            <person name="Lewis D."/>
            <person name="Lewis T."/>
            <person name="Lindblad-toh K."/>
            <person name="Liu X."/>
            <person name="Lokyitsang T."/>
            <person name="Lokyitsang Y."/>
            <person name="Lucien O."/>
            <person name="Lui A."/>
            <person name="Ma L.J."/>
            <person name="Mabbitt R."/>
            <person name="Macdonald J."/>
            <person name="Maclean C."/>
            <person name="Major J."/>
            <person name="Manning J."/>
            <person name="Marabella R."/>
            <person name="Maru K."/>
            <person name="Matthews C."/>
            <person name="Mauceli E."/>
            <person name="Mccarthy M."/>
            <person name="Mcdonough S."/>
            <person name="Mcghee T."/>
            <person name="Meldrim J."/>
            <person name="Meneus L."/>
            <person name="Mesirov J."/>
            <person name="Mihalev A."/>
            <person name="Mihova T."/>
            <person name="Mikkelsen T."/>
            <person name="Mlenga V."/>
            <person name="Moru K."/>
            <person name="Mozes J."/>
            <person name="Mulrain L."/>
            <person name="Munson G."/>
            <person name="Naylor J."/>
            <person name="Newes C."/>
            <person name="Nguyen C."/>
            <person name="Nguyen N."/>
            <person name="Nguyen T."/>
            <person name="Nicol R."/>
            <person name="Nielsen C."/>
            <person name="Nizzari M."/>
            <person name="Norbu C."/>
            <person name="Norbu N."/>
            <person name="O'donnell P."/>
            <person name="Okoawo O."/>
            <person name="O'leary S."/>
            <person name="Omotosho B."/>
            <person name="O'neill K."/>
            <person name="Osman S."/>
            <person name="Parker S."/>
            <person name="Perrin D."/>
            <person name="Phunkhang P."/>
            <person name="Piqani B."/>
            <person name="Purcell S."/>
            <person name="Rachupka T."/>
            <person name="Ramasamy U."/>
            <person name="Rameau R."/>
            <person name="Ray V."/>
            <person name="Raymond C."/>
            <person name="Retta R."/>
            <person name="Richardson S."/>
            <person name="Rise C."/>
            <person name="Rodriguez J."/>
            <person name="Rogers J."/>
            <person name="Rogov P."/>
            <person name="Rutman M."/>
            <person name="Schupbach R."/>
            <person name="Seaman C."/>
            <person name="Settipalli S."/>
            <person name="Sharpe T."/>
            <person name="Sheridan J."/>
            <person name="Sherpa N."/>
            <person name="Shi J."/>
            <person name="Smirnov S."/>
            <person name="Smith C."/>
            <person name="Sougnez C."/>
            <person name="Spencer B."/>
            <person name="Stalker J."/>
            <person name="Stange-thomann N."/>
            <person name="Stavropoulos S."/>
            <person name="Stetson K."/>
            <person name="Stone C."/>
            <person name="Stone S."/>
            <person name="Stubbs M."/>
            <person name="Talamas J."/>
            <person name="Tchuinga P."/>
            <person name="Tenzing P."/>
            <person name="Tesfaye S."/>
            <person name="Theodore J."/>
            <person name="Thoulutsang Y."/>
            <person name="Topham K."/>
            <person name="Towey S."/>
            <person name="Tsamla T."/>
            <person name="Tsomo N."/>
            <person name="Vallee D."/>
            <person name="Vassiliev H."/>
            <person name="Venkataraman V."/>
            <person name="Vinson J."/>
            <person name="Vo A."/>
            <person name="Wade C."/>
            <person name="Wang S."/>
            <person name="Wangchuk T."/>
            <person name="Wangdi T."/>
            <person name="Whittaker C."/>
            <person name="Wilkinson J."/>
            <person name="Wu Y."/>
            <person name="Wyman D."/>
            <person name="Yadav S."/>
            <person name="Yang S."/>
            <person name="Yang X."/>
            <person name="Yeager S."/>
            <person name="Yee E."/>
            <person name="Young G."/>
            <person name="Zainoun J."/>
            <person name="Zembeck L."/>
            <person name="Zimmer A."/>
            <person name="Zody M."/>
            <person name="Lander E."/>
        </authorList>
    </citation>
    <scope>NUCLEOTIDE SEQUENCE [LARGE SCALE GENOMIC DNA]</scope>
</reference>
<dbReference type="Ensembl" id="ENSCSAVT00000004559.1">
    <property type="protein sequence ID" value="ENSCSAVP00000004493.1"/>
    <property type="gene ID" value="ENSCSAVG00000002663.1"/>
</dbReference>
<evidence type="ECO:0000313" key="2">
    <source>
        <dbReference type="Ensembl" id="ENSCSAVP00000004493.1"/>
    </source>
</evidence>
<proteinExistence type="predicted"/>
<keyword evidence="3" id="KW-1185">Reference proteome</keyword>
<accession>H2YGP4</accession>
<dbReference type="AlphaFoldDB" id="H2YGP4"/>